<dbReference type="InParanoid" id="D9QHI8"/>
<evidence type="ECO:0000313" key="2">
    <source>
        <dbReference type="EMBL" id="ADL01154.1"/>
    </source>
</evidence>
<dbReference type="STRING" id="633149.Bresu_1843"/>
<gene>
    <name evidence="2" type="ordered locus">Bresu_1843</name>
</gene>
<organism evidence="2 3">
    <name type="scientific">Brevundimonas subvibrioides (strain ATCC 15264 / DSM 4735 / LMG 14903 / NBRC 16000 / CB 81)</name>
    <name type="common">Caulobacter subvibrioides</name>
    <dbReference type="NCBI Taxonomy" id="633149"/>
    <lineage>
        <taxon>Bacteria</taxon>
        <taxon>Pseudomonadati</taxon>
        <taxon>Pseudomonadota</taxon>
        <taxon>Alphaproteobacteria</taxon>
        <taxon>Caulobacterales</taxon>
        <taxon>Caulobacteraceae</taxon>
        <taxon>Brevundimonas</taxon>
    </lineage>
</organism>
<keyword evidence="3" id="KW-1185">Reference proteome</keyword>
<name>D9QHI8_BRESC</name>
<dbReference type="KEGG" id="bsb:Bresu_1843"/>
<protein>
    <submittedName>
        <fullName evidence="2">Uncharacterized protein</fullName>
    </submittedName>
</protein>
<proteinExistence type="predicted"/>
<evidence type="ECO:0000313" key="3">
    <source>
        <dbReference type="Proteomes" id="UP000002696"/>
    </source>
</evidence>
<evidence type="ECO:0000256" key="1">
    <source>
        <dbReference type="SAM" id="MobiDB-lite"/>
    </source>
</evidence>
<dbReference type="BioCyc" id="BSUB633149:G1GM8-1837-MONOMER"/>
<dbReference type="EMBL" id="CP002102">
    <property type="protein sequence ID" value="ADL01154.1"/>
    <property type="molecule type" value="Genomic_DNA"/>
</dbReference>
<dbReference type="Proteomes" id="UP000002696">
    <property type="component" value="Chromosome"/>
</dbReference>
<dbReference type="HOGENOM" id="CLU_2680486_0_0_5"/>
<reference evidence="3" key="1">
    <citation type="journal article" date="2011" name="J. Bacteriol.">
        <title>Genome sequences of eight morphologically diverse alphaproteobacteria.</title>
        <authorList>
            <consortium name="US DOE Joint Genome Institute"/>
            <person name="Brown P.J."/>
            <person name="Kysela D.T."/>
            <person name="Buechlein A."/>
            <person name="Hemmerich C."/>
            <person name="Brun Y.V."/>
        </authorList>
    </citation>
    <scope>NUCLEOTIDE SEQUENCE [LARGE SCALE GENOMIC DNA]</scope>
    <source>
        <strain evidence="3">ATCC 15264 / DSM 4735 / LMG 14903 / NBRC 16000 / CB 81</strain>
    </source>
</reference>
<sequence length="74" mass="7725">MTERLFRVTLEGPDGQRDVVVPSPTAVQASDAAVVDARPGEAIVSIHEVDADTHRPDVAPPVTQAEATPQPGDA</sequence>
<dbReference type="RefSeq" id="WP_013269255.1">
    <property type="nucleotide sequence ID" value="NC_014375.1"/>
</dbReference>
<feature type="region of interest" description="Disordered" evidence="1">
    <location>
        <begin position="51"/>
        <end position="74"/>
    </location>
</feature>
<dbReference type="AlphaFoldDB" id="D9QHI8"/>
<accession>D9QHI8</accession>
<dbReference type="OrthoDB" id="7207029at2"/>